<dbReference type="EMBL" id="JAPWTJ010000369">
    <property type="protein sequence ID" value="KAJ8979147.1"/>
    <property type="molecule type" value="Genomic_DNA"/>
</dbReference>
<evidence type="ECO:0000313" key="2">
    <source>
        <dbReference type="Proteomes" id="UP001162164"/>
    </source>
</evidence>
<reference evidence="1" key="1">
    <citation type="journal article" date="2023" name="Insect Mol. Biol.">
        <title>Genome sequencing provides insights into the evolution of gene families encoding plant cell wall-degrading enzymes in longhorned beetles.</title>
        <authorList>
            <person name="Shin N.R."/>
            <person name="Okamura Y."/>
            <person name="Kirsch R."/>
            <person name="Pauchet Y."/>
        </authorList>
    </citation>
    <scope>NUCLEOTIDE SEQUENCE</scope>
    <source>
        <strain evidence="1">MMC_N1</strain>
    </source>
</reference>
<keyword evidence="2" id="KW-1185">Reference proteome</keyword>
<sequence length="92" mass="10189">MVETYLERHNYDGKACLLKSICHASNSPFDEDGGILAEIVQAVLTPSATNEISGNNLEYHEAEKLGKDVESCDNLFPDCQKDAFQQFSSFLS</sequence>
<dbReference type="PANTHER" id="PTHR21398:SF21">
    <property type="entry name" value="AGAP004005-PA"/>
    <property type="match status" value="1"/>
</dbReference>
<name>A0ABQ9JP15_9CUCU</name>
<dbReference type="Pfam" id="PF07841">
    <property type="entry name" value="DM4_12"/>
    <property type="match status" value="1"/>
</dbReference>
<comment type="caution">
    <text evidence="1">The sequence shown here is derived from an EMBL/GenBank/DDBJ whole genome shotgun (WGS) entry which is preliminary data.</text>
</comment>
<evidence type="ECO:0000313" key="1">
    <source>
        <dbReference type="EMBL" id="KAJ8979147.1"/>
    </source>
</evidence>
<dbReference type="PANTHER" id="PTHR21398">
    <property type="entry name" value="AGAP007094-PA"/>
    <property type="match status" value="1"/>
</dbReference>
<dbReference type="SMART" id="SM00718">
    <property type="entry name" value="DM4_12"/>
    <property type="match status" value="1"/>
</dbReference>
<accession>A0ABQ9JP15</accession>
<dbReference type="Proteomes" id="UP001162164">
    <property type="component" value="Unassembled WGS sequence"/>
</dbReference>
<protein>
    <submittedName>
        <fullName evidence="1">Uncharacterized protein</fullName>
    </submittedName>
</protein>
<gene>
    <name evidence="1" type="ORF">NQ317_016767</name>
</gene>
<proteinExistence type="predicted"/>
<dbReference type="InterPro" id="IPR006631">
    <property type="entry name" value="DM4_12"/>
</dbReference>
<organism evidence="1 2">
    <name type="scientific">Molorchus minor</name>
    <dbReference type="NCBI Taxonomy" id="1323400"/>
    <lineage>
        <taxon>Eukaryota</taxon>
        <taxon>Metazoa</taxon>
        <taxon>Ecdysozoa</taxon>
        <taxon>Arthropoda</taxon>
        <taxon>Hexapoda</taxon>
        <taxon>Insecta</taxon>
        <taxon>Pterygota</taxon>
        <taxon>Neoptera</taxon>
        <taxon>Endopterygota</taxon>
        <taxon>Coleoptera</taxon>
        <taxon>Polyphaga</taxon>
        <taxon>Cucujiformia</taxon>
        <taxon>Chrysomeloidea</taxon>
        <taxon>Cerambycidae</taxon>
        <taxon>Lamiinae</taxon>
        <taxon>Monochamini</taxon>
        <taxon>Molorchus</taxon>
    </lineage>
</organism>